<dbReference type="HOGENOM" id="CLU_3215599_0_0_4"/>
<gene>
    <name evidence="1" type="ORF">EIKCOROL_00556</name>
</gene>
<dbReference type="AlphaFoldDB" id="C0DT79"/>
<dbReference type="Proteomes" id="UP000005837">
    <property type="component" value="Unassembled WGS sequence"/>
</dbReference>
<dbReference type="EMBL" id="ACEA01000012">
    <property type="protein sequence ID" value="EEG24784.1"/>
    <property type="molecule type" value="Genomic_DNA"/>
</dbReference>
<name>C0DT79_EIKCO</name>
<evidence type="ECO:0000313" key="2">
    <source>
        <dbReference type="Proteomes" id="UP000005837"/>
    </source>
</evidence>
<sequence>MAFSGSLLCQILIKSATCFLLIPARQASCTRPPHGRNQTIPRPT</sequence>
<accession>C0DT79</accession>
<comment type="caution">
    <text evidence="1">The sequence shown here is derived from an EMBL/GenBank/DDBJ whole genome shotgun (WGS) entry which is preliminary data.</text>
</comment>
<protein>
    <submittedName>
        <fullName evidence="1">Uncharacterized protein</fullName>
    </submittedName>
</protein>
<proteinExistence type="predicted"/>
<reference evidence="1 2" key="1">
    <citation type="submission" date="2009-01" db="EMBL/GenBank/DDBJ databases">
        <authorList>
            <person name="Fulton L."/>
            <person name="Clifton S."/>
            <person name="Chinwalla A.T."/>
            <person name="Mitreva M."/>
            <person name="Sodergren E."/>
            <person name="Weinstock G."/>
            <person name="Clifton S."/>
            <person name="Dooling D.J."/>
            <person name="Fulton B."/>
            <person name="Minx P."/>
            <person name="Pepin K.H."/>
            <person name="Johnson M."/>
            <person name="Bhonagiri V."/>
            <person name="Nash W.E."/>
            <person name="Mardis E.R."/>
            <person name="Wilson R.K."/>
        </authorList>
    </citation>
    <scope>NUCLEOTIDE SEQUENCE [LARGE SCALE GENOMIC DNA]</scope>
    <source>
        <strain evidence="1 2">ATCC 23834</strain>
    </source>
</reference>
<evidence type="ECO:0000313" key="1">
    <source>
        <dbReference type="EMBL" id="EEG24784.1"/>
    </source>
</evidence>
<organism evidence="1 2">
    <name type="scientific">Eikenella corrodens ATCC 23834</name>
    <dbReference type="NCBI Taxonomy" id="546274"/>
    <lineage>
        <taxon>Bacteria</taxon>
        <taxon>Pseudomonadati</taxon>
        <taxon>Pseudomonadota</taxon>
        <taxon>Betaproteobacteria</taxon>
        <taxon>Neisseriales</taxon>
        <taxon>Neisseriaceae</taxon>
        <taxon>Eikenella</taxon>
    </lineage>
</organism>